<dbReference type="GO" id="GO:0003824">
    <property type="term" value="F:catalytic activity"/>
    <property type="evidence" value="ECO:0007669"/>
    <property type="project" value="InterPro"/>
</dbReference>
<dbReference type="SUPFAM" id="SSF75304">
    <property type="entry name" value="Amidase signature (AS) enzymes"/>
    <property type="match status" value="1"/>
</dbReference>
<dbReference type="KEGG" id="vbo:CKY39_10290"/>
<dbReference type="EMBL" id="CP023284">
    <property type="protein sequence ID" value="ATA53562.1"/>
    <property type="molecule type" value="Genomic_DNA"/>
</dbReference>
<dbReference type="InterPro" id="IPR000120">
    <property type="entry name" value="Amidase"/>
</dbReference>
<dbReference type="PANTHER" id="PTHR11895:SF176">
    <property type="entry name" value="AMIDASE AMID-RELATED"/>
    <property type="match status" value="1"/>
</dbReference>
<dbReference type="Gene3D" id="3.90.1300.10">
    <property type="entry name" value="Amidase signature (AS) domain"/>
    <property type="match status" value="1"/>
</dbReference>
<dbReference type="Pfam" id="PF01425">
    <property type="entry name" value="Amidase"/>
    <property type="match status" value="1"/>
</dbReference>
<evidence type="ECO:0000313" key="3">
    <source>
        <dbReference type="Proteomes" id="UP000217154"/>
    </source>
</evidence>
<dbReference type="InterPro" id="IPR023631">
    <property type="entry name" value="Amidase_dom"/>
</dbReference>
<gene>
    <name evidence="2" type="ORF">CKY39_10290</name>
</gene>
<dbReference type="PROSITE" id="PS00571">
    <property type="entry name" value="AMIDASES"/>
    <property type="match status" value="1"/>
</dbReference>
<sequence>MTVASQILAEGFPSLVSMGEMLRSGACTSLDLTEYALRQIDTLDGQLHAFVEVYAKEALLAAEAADQLIRAGHWLGPLHGIPVALKDNIDVRGRPSTAGSTLLSENTAKADAWITQRLLECGAIVIGKTHMVEFALGAWGANEFMGAPRNPWGRGAHLSPGGSSSGSAVTVAAGMVPLSVGTDTGASVRVPAALCGVTGFKPTIGRLRSEGVVPLSTTLDSVGVFAQTAEDAALMFAELTGDRHAFATSQVVAGTTPSLEGLRVGFLEAGDLEGLQPEIHVAYLRALEAFRSQGAHLRKLVLPTRFDDFADVASTILLSEAAASWGHLAADSSLRMDASVRPRILAGARFTAAKYISACRRREELKAQFNDSLGDLDVFLTPTSQWTARPLSDVDHSNPPVRYARIGNLLDLCGISVQAGEDENGLPIGLQIAGPTNADARVLDAARGYQASTSWHQRRWTPGNER</sequence>
<organism evidence="2 3">
    <name type="scientific">Variovorax boronicumulans</name>
    <dbReference type="NCBI Taxonomy" id="436515"/>
    <lineage>
        <taxon>Bacteria</taxon>
        <taxon>Pseudomonadati</taxon>
        <taxon>Pseudomonadota</taxon>
        <taxon>Betaproteobacteria</taxon>
        <taxon>Burkholderiales</taxon>
        <taxon>Comamonadaceae</taxon>
        <taxon>Variovorax</taxon>
    </lineage>
</organism>
<name>A0A250DH32_9BURK</name>
<evidence type="ECO:0000259" key="1">
    <source>
        <dbReference type="Pfam" id="PF01425"/>
    </source>
</evidence>
<feature type="domain" description="Amidase" evidence="1">
    <location>
        <begin position="31"/>
        <end position="443"/>
    </location>
</feature>
<dbReference type="InterPro" id="IPR020556">
    <property type="entry name" value="Amidase_CS"/>
</dbReference>
<protein>
    <submittedName>
        <fullName evidence="2">Amidase</fullName>
    </submittedName>
</protein>
<dbReference type="PANTHER" id="PTHR11895">
    <property type="entry name" value="TRANSAMIDASE"/>
    <property type="match status" value="1"/>
</dbReference>
<evidence type="ECO:0000313" key="2">
    <source>
        <dbReference type="EMBL" id="ATA53562.1"/>
    </source>
</evidence>
<reference evidence="2 3" key="1">
    <citation type="submission" date="2017-09" db="EMBL/GenBank/DDBJ databases">
        <title>The diverse metabolic capabilities of V. boronicumulans make it an excellent choice for continued studies on novel biodegradation.</title>
        <authorList>
            <person name="Sun S."/>
        </authorList>
    </citation>
    <scope>NUCLEOTIDE SEQUENCE [LARGE SCALE GENOMIC DNA]</scope>
    <source>
        <strain evidence="2 3">J1</strain>
    </source>
</reference>
<dbReference type="InterPro" id="IPR036928">
    <property type="entry name" value="AS_sf"/>
</dbReference>
<dbReference type="RefSeq" id="WP_095744363.1">
    <property type="nucleotide sequence ID" value="NZ_CP023284.1"/>
</dbReference>
<accession>A0A250DH32</accession>
<dbReference type="Proteomes" id="UP000217154">
    <property type="component" value="Chromosome"/>
</dbReference>
<proteinExistence type="predicted"/>
<dbReference type="AlphaFoldDB" id="A0A250DH32"/>